<comment type="caution">
    <text evidence="1">Lacks conserved residue(s) required for the propagation of feature annotation.</text>
</comment>
<sequence length="361" mass="41675">MNKEKIINKISINKVLDGISSPKSIVVYDNSQSLIENTNSIQLGDGKEILEIPIGRETPGLDLKDNKYLSKNQVELNINKDDQSISFIVKGVNPTYLISSKDFSVKKDSKEIKDILGKELETNISYKINNGDILSFLLPNQTTSIQFNIDALEKEIKKEEKERSLNNNNNNSDNNSNNVEKKEEIKKMEQNKRKLDNSEKMNDKPLKQPSASWADKLLVYCDSPKENGALYYDDKIVIISDKYPKSKYHFLVLPRKHILKHRDLTKEDVGLLEYMFVTGNKYLEDSVSPAEKKSISIGFHAIPSMRQLHMHMISNDYQTAALKKKEHWNSFTTEFFIPFESFYKQVKEKGSFNKINIKFKY</sequence>
<dbReference type="GO" id="GO:0033699">
    <property type="term" value="F:DNA 5'-adenosine monophosphate hydrolase activity"/>
    <property type="evidence" value="ECO:0000318"/>
    <property type="project" value="GO_Central"/>
</dbReference>
<keyword evidence="5" id="KW-1185">Reference proteome</keyword>
<evidence type="ECO:0000256" key="2">
    <source>
        <dbReference type="SAM" id="MobiDB-lite"/>
    </source>
</evidence>
<dbReference type="VEuPathDB" id="AmoebaDB:DICPUDRAFT_153568"/>
<dbReference type="InterPro" id="IPR008984">
    <property type="entry name" value="SMAD_FHA_dom_sf"/>
</dbReference>
<dbReference type="eggNOG" id="KOG0562">
    <property type="taxonomic scope" value="Eukaryota"/>
</dbReference>
<dbReference type="STRING" id="5786.F0ZP77"/>
<dbReference type="Gene3D" id="3.30.428.10">
    <property type="entry name" value="HIT-like"/>
    <property type="match status" value="1"/>
</dbReference>
<dbReference type="GO" id="GO:0030983">
    <property type="term" value="F:mismatched DNA binding"/>
    <property type="evidence" value="ECO:0000318"/>
    <property type="project" value="GO_Central"/>
</dbReference>
<dbReference type="GO" id="GO:0003725">
    <property type="term" value="F:double-stranded RNA binding"/>
    <property type="evidence" value="ECO:0000318"/>
    <property type="project" value="GO_Central"/>
</dbReference>
<dbReference type="GO" id="GO:0005634">
    <property type="term" value="C:nucleus"/>
    <property type="evidence" value="ECO:0000318"/>
    <property type="project" value="GO_Central"/>
</dbReference>
<dbReference type="OMA" id="GCIHIND"/>
<dbReference type="InterPro" id="IPR011146">
    <property type="entry name" value="HIT-like"/>
</dbReference>
<protein>
    <recommendedName>
        <fullName evidence="3">HIT domain-containing protein</fullName>
    </recommendedName>
</protein>
<dbReference type="GO" id="GO:0000012">
    <property type="term" value="P:single strand break repair"/>
    <property type="evidence" value="ECO:0000318"/>
    <property type="project" value="GO_Central"/>
</dbReference>
<gene>
    <name evidence="4" type="ORF">DICPUDRAFT_153568</name>
</gene>
<dbReference type="GO" id="GO:0003697">
    <property type="term" value="F:single-stranded DNA binding"/>
    <property type="evidence" value="ECO:0000318"/>
    <property type="project" value="GO_Central"/>
</dbReference>
<dbReference type="FunCoup" id="F0ZP77">
    <property type="interactions" value="455"/>
</dbReference>
<dbReference type="PANTHER" id="PTHR12486">
    <property type="entry name" value="APRATAXIN-RELATED"/>
    <property type="match status" value="1"/>
</dbReference>
<evidence type="ECO:0000259" key="3">
    <source>
        <dbReference type="PROSITE" id="PS51084"/>
    </source>
</evidence>
<dbReference type="InterPro" id="IPR036265">
    <property type="entry name" value="HIT-like_sf"/>
</dbReference>
<dbReference type="Gene3D" id="2.60.200.20">
    <property type="match status" value="1"/>
</dbReference>
<feature type="domain" description="HIT" evidence="3">
    <location>
        <begin position="216"/>
        <end position="322"/>
    </location>
</feature>
<dbReference type="InParanoid" id="F0ZP77"/>
<dbReference type="OrthoDB" id="3512845at2759"/>
<evidence type="ECO:0000313" key="4">
    <source>
        <dbReference type="EMBL" id="EGC34247.1"/>
    </source>
</evidence>
<evidence type="ECO:0000313" key="5">
    <source>
        <dbReference type="Proteomes" id="UP000001064"/>
    </source>
</evidence>
<dbReference type="SUPFAM" id="SSF49879">
    <property type="entry name" value="SMAD/FHA domain"/>
    <property type="match status" value="1"/>
</dbReference>
<feature type="compositionally biased region" description="Basic and acidic residues" evidence="2">
    <location>
        <begin position="179"/>
        <end position="206"/>
    </location>
</feature>
<dbReference type="CDD" id="cd22671">
    <property type="entry name" value="FHA_APTX-like"/>
    <property type="match status" value="1"/>
</dbReference>
<dbReference type="PANTHER" id="PTHR12486:SF4">
    <property type="entry name" value="APRATAXIN"/>
    <property type="match status" value="1"/>
</dbReference>
<accession>F0ZP77</accession>
<dbReference type="SUPFAM" id="SSF54197">
    <property type="entry name" value="HIT-like"/>
    <property type="match status" value="1"/>
</dbReference>
<name>F0ZP77_DICPU</name>
<reference evidence="5" key="1">
    <citation type="journal article" date="2011" name="Genome Biol.">
        <title>Comparative genomics of the social amoebae Dictyostelium discoideum and Dictyostelium purpureum.</title>
        <authorList>
            <consortium name="US DOE Joint Genome Institute (JGI-PGF)"/>
            <person name="Sucgang R."/>
            <person name="Kuo A."/>
            <person name="Tian X."/>
            <person name="Salerno W."/>
            <person name="Parikh A."/>
            <person name="Feasley C.L."/>
            <person name="Dalin E."/>
            <person name="Tu H."/>
            <person name="Huang E."/>
            <person name="Barry K."/>
            <person name="Lindquist E."/>
            <person name="Shapiro H."/>
            <person name="Bruce D."/>
            <person name="Schmutz J."/>
            <person name="Salamov A."/>
            <person name="Fey P."/>
            <person name="Gaudet P."/>
            <person name="Anjard C."/>
            <person name="Babu M.M."/>
            <person name="Basu S."/>
            <person name="Bushmanova Y."/>
            <person name="van der Wel H."/>
            <person name="Katoh-Kurasawa M."/>
            <person name="Dinh C."/>
            <person name="Coutinho P.M."/>
            <person name="Saito T."/>
            <person name="Elias M."/>
            <person name="Schaap P."/>
            <person name="Kay R.R."/>
            <person name="Henrissat B."/>
            <person name="Eichinger L."/>
            <person name="Rivero F."/>
            <person name="Putnam N.H."/>
            <person name="West C.M."/>
            <person name="Loomis W.F."/>
            <person name="Chisholm R.L."/>
            <person name="Shaulsky G."/>
            <person name="Strassmann J.E."/>
            <person name="Queller D.C."/>
            <person name="Kuspa A."/>
            <person name="Grigoriev I.V."/>
        </authorList>
    </citation>
    <scope>NUCLEOTIDE SEQUENCE [LARGE SCALE GENOMIC DNA]</scope>
    <source>
        <strain evidence="5">QSDP1</strain>
    </source>
</reference>
<dbReference type="FunFam" id="3.30.428.10:FF:000004">
    <property type="entry name" value="aprataxin isoform X2"/>
    <property type="match status" value="1"/>
</dbReference>
<dbReference type="Pfam" id="PF11969">
    <property type="entry name" value="DcpS_C"/>
    <property type="match status" value="1"/>
</dbReference>
<evidence type="ECO:0000256" key="1">
    <source>
        <dbReference type="PROSITE-ProRule" id="PRU00464"/>
    </source>
</evidence>
<proteinExistence type="predicted"/>
<dbReference type="AlphaFoldDB" id="F0ZP77"/>
<dbReference type="Proteomes" id="UP000001064">
    <property type="component" value="Unassembled WGS sequence"/>
</dbReference>
<dbReference type="KEGG" id="dpp:DICPUDRAFT_153568"/>
<feature type="compositionally biased region" description="Low complexity" evidence="2">
    <location>
        <begin position="165"/>
        <end position="178"/>
    </location>
</feature>
<organism evidence="4 5">
    <name type="scientific">Dictyostelium purpureum</name>
    <name type="common">Slime mold</name>
    <dbReference type="NCBI Taxonomy" id="5786"/>
    <lineage>
        <taxon>Eukaryota</taxon>
        <taxon>Amoebozoa</taxon>
        <taxon>Evosea</taxon>
        <taxon>Eumycetozoa</taxon>
        <taxon>Dictyostelia</taxon>
        <taxon>Dictyosteliales</taxon>
        <taxon>Dictyosteliaceae</taxon>
        <taxon>Dictyostelium</taxon>
    </lineage>
</organism>
<dbReference type="RefSeq" id="XP_003289216.1">
    <property type="nucleotide sequence ID" value="XM_003289168.1"/>
</dbReference>
<dbReference type="GO" id="GO:1990165">
    <property type="term" value="F:single-strand break-containing DNA binding"/>
    <property type="evidence" value="ECO:0000318"/>
    <property type="project" value="GO_Central"/>
</dbReference>
<feature type="region of interest" description="Disordered" evidence="2">
    <location>
        <begin position="160"/>
        <end position="208"/>
    </location>
</feature>
<dbReference type="EMBL" id="GL871105">
    <property type="protein sequence ID" value="EGC34247.1"/>
    <property type="molecule type" value="Genomic_DNA"/>
</dbReference>
<dbReference type="PROSITE" id="PS51084">
    <property type="entry name" value="HIT_2"/>
    <property type="match status" value="1"/>
</dbReference>
<dbReference type="GeneID" id="10500202"/>